<keyword evidence="3" id="KW-0460">Magnesium</keyword>
<gene>
    <name evidence="5" type="ORF">OG350_35310</name>
</gene>
<evidence type="ECO:0000256" key="2">
    <source>
        <dbReference type="ARBA" id="ARBA00022801"/>
    </source>
</evidence>
<dbReference type="PANTHER" id="PTHR43046:SF12">
    <property type="entry name" value="GDP-MANNOSE MANNOSYL HYDROLASE"/>
    <property type="match status" value="1"/>
</dbReference>
<dbReference type="InterPro" id="IPR015797">
    <property type="entry name" value="NUDIX_hydrolase-like_dom_sf"/>
</dbReference>
<dbReference type="PANTHER" id="PTHR43046">
    <property type="entry name" value="GDP-MANNOSE MANNOSYL HYDROLASE"/>
    <property type="match status" value="1"/>
</dbReference>
<dbReference type="SUPFAM" id="SSF55811">
    <property type="entry name" value="Nudix"/>
    <property type="match status" value="1"/>
</dbReference>
<evidence type="ECO:0000313" key="5">
    <source>
        <dbReference type="EMBL" id="WTQ85249.1"/>
    </source>
</evidence>
<sequence>MTPTQRRTSRVLLVDDRDRLLLLCGRDPRRPGARWWFTVGGAVEDGEDYVRAAVREVEEETALTLAAHRLSPVVWTRRALFSVDGHGFDQYEEYRLARVTADEARGVQVATEEARYGHRWWPLDALATTEQTVRPKRLAWHLSAVLAAGESPPAPLHLGDFDEDTDPD</sequence>
<accession>A0ABZ1KXF4</accession>
<organism evidence="5 6">
    <name type="scientific">Streptomyces achromogenes</name>
    <dbReference type="NCBI Taxonomy" id="67255"/>
    <lineage>
        <taxon>Bacteria</taxon>
        <taxon>Bacillati</taxon>
        <taxon>Actinomycetota</taxon>
        <taxon>Actinomycetes</taxon>
        <taxon>Kitasatosporales</taxon>
        <taxon>Streptomycetaceae</taxon>
        <taxon>Streptomyces</taxon>
    </lineage>
</organism>
<dbReference type="Proteomes" id="UP001622557">
    <property type="component" value="Chromosome"/>
</dbReference>
<dbReference type="PROSITE" id="PS51462">
    <property type="entry name" value="NUDIX"/>
    <property type="match status" value="1"/>
</dbReference>
<dbReference type="GeneID" id="97285825"/>
<evidence type="ECO:0000259" key="4">
    <source>
        <dbReference type="PROSITE" id="PS51462"/>
    </source>
</evidence>
<proteinExistence type="predicted"/>
<dbReference type="CDD" id="cd04685">
    <property type="entry name" value="NUDIX_Hydrolase"/>
    <property type="match status" value="1"/>
</dbReference>
<keyword evidence="6" id="KW-1185">Reference proteome</keyword>
<dbReference type="RefSeq" id="WP_405453630.1">
    <property type="nucleotide sequence ID" value="NZ_CP108164.1"/>
</dbReference>
<name>A0ABZ1KXF4_STRAH</name>
<dbReference type="Gene3D" id="3.90.79.10">
    <property type="entry name" value="Nucleoside Triphosphate Pyrophosphohydrolase"/>
    <property type="match status" value="1"/>
</dbReference>
<feature type="domain" description="Nudix hydrolase" evidence="4">
    <location>
        <begin position="4"/>
        <end position="148"/>
    </location>
</feature>
<reference evidence="5 6" key="1">
    <citation type="submission" date="2022-10" db="EMBL/GenBank/DDBJ databases">
        <title>The complete genomes of actinobacterial strains from the NBC collection.</title>
        <authorList>
            <person name="Joergensen T.S."/>
            <person name="Alvarez Arevalo M."/>
            <person name="Sterndorff E.B."/>
            <person name="Faurdal D."/>
            <person name="Vuksanovic O."/>
            <person name="Mourched A.-S."/>
            <person name="Charusanti P."/>
            <person name="Shaw S."/>
            <person name="Blin K."/>
            <person name="Weber T."/>
        </authorList>
    </citation>
    <scope>NUCLEOTIDE SEQUENCE [LARGE SCALE GENOMIC DNA]</scope>
    <source>
        <strain evidence="5 6">NBC_00156</strain>
    </source>
</reference>
<dbReference type="Pfam" id="PF00293">
    <property type="entry name" value="NUDIX"/>
    <property type="match status" value="1"/>
</dbReference>
<evidence type="ECO:0000313" key="6">
    <source>
        <dbReference type="Proteomes" id="UP001622557"/>
    </source>
</evidence>
<dbReference type="EMBL" id="CP108164">
    <property type="protein sequence ID" value="WTQ85249.1"/>
    <property type="molecule type" value="Genomic_DNA"/>
</dbReference>
<keyword evidence="2" id="KW-0378">Hydrolase</keyword>
<evidence type="ECO:0000256" key="3">
    <source>
        <dbReference type="ARBA" id="ARBA00022842"/>
    </source>
</evidence>
<protein>
    <submittedName>
        <fullName evidence="5">NUDIX domain-containing protein</fullName>
    </submittedName>
</protein>
<dbReference type="InterPro" id="IPR000086">
    <property type="entry name" value="NUDIX_hydrolase_dom"/>
</dbReference>
<evidence type="ECO:0000256" key="1">
    <source>
        <dbReference type="ARBA" id="ARBA00001946"/>
    </source>
</evidence>
<comment type="cofactor">
    <cofactor evidence="1">
        <name>Mg(2+)</name>
        <dbReference type="ChEBI" id="CHEBI:18420"/>
    </cofactor>
</comment>